<dbReference type="AlphaFoldDB" id="A0A0V0Q8N8"/>
<evidence type="ECO:0000313" key="1">
    <source>
        <dbReference type="EMBL" id="KRW98522.1"/>
    </source>
</evidence>
<accession>A0A0V0Q8N8</accession>
<comment type="caution">
    <text evidence="1">The sequence shown here is derived from an EMBL/GenBank/DDBJ whole genome shotgun (WGS) entry which is preliminary data.</text>
</comment>
<keyword evidence="2" id="KW-1185">Reference proteome</keyword>
<name>A0A0V0Q8N8_PSEPJ</name>
<dbReference type="InParanoid" id="A0A0V0Q8N8"/>
<gene>
    <name evidence="1" type="ORF">PPERSA_00119</name>
</gene>
<proteinExistence type="predicted"/>
<evidence type="ECO:0000313" key="2">
    <source>
        <dbReference type="Proteomes" id="UP000054937"/>
    </source>
</evidence>
<dbReference type="EMBL" id="LDAU01000242">
    <property type="protein sequence ID" value="KRW98522.1"/>
    <property type="molecule type" value="Genomic_DNA"/>
</dbReference>
<organism evidence="1 2">
    <name type="scientific">Pseudocohnilembus persalinus</name>
    <name type="common">Ciliate</name>
    <dbReference type="NCBI Taxonomy" id="266149"/>
    <lineage>
        <taxon>Eukaryota</taxon>
        <taxon>Sar</taxon>
        <taxon>Alveolata</taxon>
        <taxon>Ciliophora</taxon>
        <taxon>Intramacronucleata</taxon>
        <taxon>Oligohymenophorea</taxon>
        <taxon>Scuticociliatia</taxon>
        <taxon>Philasterida</taxon>
        <taxon>Pseudocohnilembidae</taxon>
        <taxon>Pseudocohnilembus</taxon>
    </lineage>
</organism>
<protein>
    <submittedName>
        <fullName evidence="1">Uncharacterized protein</fullName>
    </submittedName>
</protein>
<dbReference type="Proteomes" id="UP000054937">
    <property type="component" value="Unassembled WGS sequence"/>
</dbReference>
<sequence length="173" mass="20242">MQKTHKILKFLTQNDKIQSLKLFNKKQVYKFCVFESSEKQFISKEELEIQENKEKYQQQLKIIQASLIHVNKLGWNDKAIGQGCLDLNISSASNRLITPYEVIVYQMKNWNKEAIKELEEEIQQTRKALVTIVYACDRALKTQLKTGPGWLQADLSLQFFFEKPIFLDPPKSV</sequence>
<reference evidence="1 2" key="1">
    <citation type="journal article" date="2015" name="Sci. Rep.">
        <title>Genome of the facultative scuticociliatosis pathogen Pseudocohnilembus persalinus provides insight into its virulence through horizontal gene transfer.</title>
        <authorList>
            <person name="Xiong J."/>
            <person name="Wang G."/>
            <person name="Cheng J."/>
            <person name="Tian M."/>
            <person name="Pan X."/>
            <person name="Warren A."/>
            <person name="Jiang C."/>
            <person name="Yuan D."/>
            <person name="Miao W."/>
        </authorList>
    </citation>
    <scope>NUCLEOTIDE SEQUENCE [LARGE SCALE GENOMIC DNA]</scope>
    <source>
        <strain evidence="1">36N120E</strain>
    </source>
</reference>